<dbReference type="GO" id="GO:0016747">
    <property type="term" value="F:acyltransferase activity, transferring groups other than amino-acyl groups"/>
    <property type="evidence" value="ECO:0007669"/>
    <property type="project" value="InterPro"/>
</dbReference>
<dbReference type="Gene3D" id="3.40.630.30">
    <property type="match status" value="1"/>
</dbReference>
<feature type="domain" description="N-acetyltransferase" evidence="3">
    <location>
        <begin position="17"/>
        <end position="191"/>
    </location>
</feature>
<keyword evidence="2" id="KW-0012">Acyltransferase</keyword>
<dbReference type="InterPro" id="IPR000182">
    <property type="entry name" value="GNAT_dom"/>
</dbReference>
<protein>
    <submittedName>
        <fullName evidence="4">GNAT family N-acetyltransferase</fullName>
    </submittedName>
</protein>
<dbReference type="SUPFAM" id="SSF55729">
    <property type="entry name" value="Acyl-CoA N-acyltransferases (Nat)"/>
    <property type="match status" value="1"/>
</dbReference>
<gene>
    <name evidence="4" type="ORF">H0241_04990</name>
</gene>
<evidence type="ECO:0000313" key="5">
    <source>
        <dbReference type="Proteomes" id="UP000558284"/>
    </source>
</evidence>
<dbReference type="Pfam" id="PF00583">
    <property type="entry name" value="Acetyltransf_1"/>
    <property type="match status" value="1"/>
</dbReference>
<name>A0A838B141_9HYPH</name>
<dbReference type="CDD" id="cd04301">
    <property type="entry name" value="NAT_SF"/>
    <property type="match status" value="1"/>
</dbReference>
<proteinExistence type="predicted"/>
<reference evidence="4 5" key="1">
    <citation type="submission" date="2020-07" db="EMBL/GenBank/DDBJ databases">
        <title>Definition of the novel symbiovar canariense within Mesorhizobium novociceri, a new species of genus Mesorhizobium nodulating Cicer canariense in the Caldera de Taburiente National Park (La Palma, Canary Islands).</title>
        <authorList>
            <person name="Leon-Barrios M."/>
            <person name="Perez-Yepez J."/>
            <person name="Flores-Felix J.D."/>
            <person name="Ramirez-Baena M.H."/>
            <person name="Pulido-Suarez L."/>
            <person name="Igual J.M."/>
            <person name="Velazquez E."/>
            <person name="Peix A."/>
        </authorList>
    </citation>
    <scope>NUCLEOTIDE SEQUENCE [LARGE SCALE GENOMIC DNA]</scope>
    <source>
        <strain evidence="4 5">CCANP35</strain>
    </source>
</reference>
<dbReference type="InterPro" id="IPR050680">
    <property type="entry name" value="YpeA/RimI_acetyltransf"/>
</dbReference>
<comment type="caution">
    <text evidence="4">The sequence shown here is derived from an EMBL/GenBank/DDBJ whole genome shotgun (WGS) entry which is preliminary data.</text>
</comment>
<keyword evidence="1 4" id="KW-0808">Transferase</keyword>
<sequence length="192" mass="20696">MSGRIRPAGANDALHVAAIVDIAGHGIDLESWIKNSGDNHAVLDAARRAASEDPNSPYHFSKAYLIEVEGVIAGGLVGELISQNEDYAAEISPALAPLVTLETRLIGYWSILGVAVYGEFRGKGLAAKLIHHADEVARNVGAKGLCLVVEDTNLPAISVYEKLGFAITDRLPWIAYGARSGPREWMMMKRDF</sequence>
<dbReference type="RefSeq" id="WP_181056301.1">
    <property type="nucleotide sequence ID" value="NZ_JACDTY010000002.1"/>
</dbReference>
<accession>A0A838B141</accession>
<organism evidence="4 5">
    <name type="scientific">Mesorhizobium neociceri</name>
    <dbReference type="NCBI Taxonomy" id="1307853"/>
    <lineage>
        <taxon>Bacteria</taxon>
        <taxon>Pseudomonadati</taxon>
        <taxon>Pseudomonadota</taxon>
        <taxon>Alphaproteobacteria</taxon>
        <taxon>Hyphomicrobiales</taxon>
        <taxon>Phyllobacteriaceae</taxon>
        <taxon>Mesorhizobium</taxon>
    </lineage>
</organism>
<evidence type="ECO:0000259" key="3">
    <source>
        <dbReference type="PROSITE" id="PS51186"/>
    </source>
</evidence>
<keyword evidence="5" id="KW-1185">Reference proteome</keyword>
<dbReference type="PROSITE" id="PS51186">
    <property type="entry name" value="GNAT"/>
    <property type="match status" value="1"/>
</dbReference>
<evidence type="ECO:0000256" key="2">
    <source>
        <dbReference type="ARBA" id="ARBA00023315"/>
    </source>
</evidence>
<evidence type="ECO:0000256" key="1">
    <source>
        <dbReference type="ARBA" id="ARBA00022679"/>
    </source>
</evidence>
<dbReference type="InterPro" id="IPR016181">
    <property type="entry name" value="Acyl_CoA_acyltransferase"/>
</dbReference>
<dbReference type="Proteomes" id="UP000558284">
    <property type="component" value="Unassembled WGS sequence"/>
</dbReference>
<dbReference type="AlphaFoldDB" id="A0A838B141"/>
<dbReference type="EMBL" id="JACDTY010000002">
    <property type="protein sequence ID" value="MBA1139609.1"/>
    <property type="molecule type" value="Genomic_DNA"/>
</dbReference>
<evidence type="ECO:0000313" key="4">
    <source>
        <dbReference type="EMBL" id="MBA1139609.1"/>
    </source>
</evidence>
<dbReference type="PANTHER" id="PTHR43420">
    <property type="entry name" value="ACETYLTRANSFERASE"/>
    <property type="match status" value="1"/>
</dbReference>